<gene>
    <name evidence="6" type="ORF">SAMD00023353_0501590</name>
</gene>
<evidence type="ECO:0000256" key="3">
    <source>
        <dbReference type="SAM" id="SignalP"/>
    </source>
</evidence>
<dbReference type="Pfam" id="PF22903">
    <property type="entry name" value="DA_C"/>
    <property type="match status" value="1"/>
</dbReference>
<feature type="chain" id="PRO_5013159470" evidence="3">
    <location>
        <begin position="18"/>
        <end position="430"/>
    </location>
</feature>
<evidence type="ECO:0000259" key="5">
    <source>
        <dbReference type="Pfam" id="PF24137"/>
    </source>
</evidence>
<comment type="similarity">
    <text evidence="2">Belongs to the Diels-Alderase family.</text>
</comment>
<dbReference type="Pfam" id="PF24137">
    <property type="entry name" value="DA_N"/>
    <property type="match status" value="1"/>
</dbReference>
<keyword evidence="7" id="KW-1185">Reference proteome</keyword>
<evidence type="ECO:0000256" key="1">
    <source>
        <dbReference type="ARBA" id="ARBA00023235"/>
    </source>
</evidence>
<keyword evidence="6" id="KW-0675">Receptor</keyword>
<dbReference type="AlphaFoldDB" id="A0A1S7UL34"/>
<proteinExistence type="inferred from homology"/>
<evidence type="ECO:0000259" key="4">
    <source>
        <dbReference type="Pfam" id="PF22903"/>
    </source>
</evidence>
<dbReference type="GO" id="GO:0016853">
    <property type="term" value="F:isomerase activity"/>
    <property type="evidence" value="ECO:0007669"/>
    <property type="project" value="UniProtKB-KW"/>
</dbReference>
<keyword evidence="1" id="KW-0413">Isomerase</keyword>
<evidence type="ECO:0000313" key="7">
    <source>
        <dbReference type="Proteomes" id="UP000054516"/>
    </source>
</evidence>
<evidence type="ECO:0000313" key="6">
    <source>
        <dbReference type="EMBL" id="GAP83761.2"/>
    </source>
</evidence>
<protein>
    <submittedName>
        <fullName evidence="6">Putative transferrin receptor protein 1</fullName>
    </submittedName>
</protein>
<dbReference type="InterPro" id="IPR056402">
    <property type="entry name" value="DA_N"/>
</dbReference>
<organism evidence="6">
    <name type="scientific">Rosellinia necatrix</name>
    <name type="common">White root-rot fungus</name>
    <dbReference type="NCBI Taxonomy" id="77044"/>
    <lineage>
        <taxon>Eukaryota</taxon>
        <taxon>Fungi</taxon>
        <taxon>Dikarya</taxon>
        <taxon>Ascomycota</taxon>
        <taxon>Pezizomycotina</taxon>
        <taxon>Sordariomycetes</taxon>
        <taxon>Xylariomycetidae</taxon>
        <taxon>Xylariales</taxon>
        <taxon>Xylariaceae</taxon>
        <taxon>Rosellinia</taxon>
    </lineage>
</organism>
<dbReference type="OrthoDB" id="5344254at2759"/>
<dbReference type="STRING" id="77044.A0A1S7UL34"/>
<evidence type="ECO:0000256" key="2">
    <source>
        <dbReference type="ARBA" id="ARBA00046325"/>
    </source>
</evidence>
<accession>A0A1S7UL34</accession>
<dbReference type="OMA" id="HFYWAEP"/>
<keyword evidence="3" id="KW-0732">Signal</keyword>
<sequence>MHKRNIFHFLCLSPAQAFSPPLARQREAAQHPMSPGNDTSCLTSYTSRYDMVRGRSQVPMLTSDGRGRAWGQPAIPALNSTAGEQWEFDGVSADGAQAFIFGVYRDPNYAFLGTGNLRAYVELAPGDGPRYAVVDYAEEAAVTTCPGGGGTRGVWRGPGFAYTFYVAEDMSRARWTMESAEANATVEMRSLSRPRYPDNTMWSRDGAPGDLAVVPHFYWAEPIPAAEVRVQVTMRDRRYSWVGVGGHERLWGAFNWRTCLRSLKIVRFQAGPYSLSLWEFGSSRAPDTTFSSVAMFEDGEKIFGVAGTSRGDPAAEVEEVEEENGNRIVLRKLYGGEGITTENLKDKVTGVELRLVQPSRQLEWVFTVTFKKVGFEYVLTEGRGGTGYAGIVSGGPVEGQDAQMEVGPAFVEIMRFPDGDWWLLPDNYIE</sequence>
<feature type="domain" description="Diels-Alderase C-terminal" evidence="4">
    <location>
        <begin position="255"/>
        <end position="401"/>
    </location>
</feature>
<reference evidence="6" key="1">
    <citation type="submission" date="2016-03" db="EMBL/GenBank/DDBJ databases">
        <title>Draft genome sequence of Rosellinia necatrix.</title>
        <authorList>
            <person name="Kanematsu S."/>
        </authorList>
    </citation>
    <scope>NUCLEOTIDE SEQUENCE [LARGE SCALE GENOMIC DNA]</scope>
    <source>
        <strain evidence="6">W97</strain>
    </source>
</reference>
<name>A0A1S7UL34_ROSNE</name>
<feature type="domain" description="Diels-Alderase N-terminal" evidence="5">
    <location>
        <begin position="74"/>
        <end position="251"/>
    </location>
</feature>
<dbReference type="SUPFAM" id="SSF159245">
    <property type="entry name" value="AttH-like"/>
    <property type="match status" value="1"/>
</dbReference>
<dbReference type="InterPro" id="IPR054499">
    <property type="entry name" value="DA_C"/>
</dbReference>
<feature type="signal peptide" evidence="3">
    <location>
        <begin position="1"/>
        <end position="17"/>
    </location>
</feature>
<dbReference type="Proteomes" id="UP000054516">
    <property type="component" value="Unassembled WGS sequence"/>
</dbReference>
<dbReference type="EMBL" id="DF977450">
    <property type="protein sequence ID" value="GAP83761.2"/>
    <property type="molecule type" value="Genomic_DNA"/>
</dbReference>